<keyword evidence="1" id="KW-0472">Membrane</keyword>
<keyword evidence="1" id="KW-0812">Transmembrane</keyword>
<evidence type="ECO:0000313" key="2">
    <source>
        <dbReference type="EMBL" id="MPM72331.1"/>
    </source>
</evidence>
<evidence type="ECO:0000256" key="1">
    <source>
        <dbReference type="SAM" id="Phobius"/>
    </source>
</evidence>
<organism evidence="2">
    <name type="scientific">bioreactor metagenome</name>
    <dbReference type="NCBI Taxonomy" id="1076179"/>
    <lineage>
        <taxon>unclassified sequences</taxon>
        <taxon>metagenomes</taxon>
        <taxon>ecological metagenomes</taxon>
    </lineage>
</organism>
<comment type="caution">
    <text evidence="2">The sequence shown here is derived from an EMBL/GenBank/DDBJ whole genome shotgun (WGS) entry which is preliminary data.</text>
</comment>
<name>A0A645C5S8_9ZZZZ</name>
<dbReference type="EMBL" id="VSSQ01024682">
    <property type="protein sequence ID" value="MPM72331.1"/>
    <property type="molecule type" value="Genomic_DNA"/>
</dbReference>
<dbReference type="NCBIfam" id="NF038403">
    <property type="entry name" value="perm_prefix_1"/>
    <property type="match status" value="1"/>
</dbReference>
<keyword evidence="1" id="KW-1133">Transmembrane helix</keyword>
<proteinExistence type="predicted"/>
<dbReference type="AlphaFoldDB" id="A0A645C5S8"/>
<gene>
    <name evidence="2" type="ORF">SDC9_119304</name>
</gene>
<sequence length="241" mass="28019">MPFPESKEFTDKVLKHVKFKYDHEIIRRELNEHIKDLYDDLIADDITEADAQKLAIEFMGNADDIGEELNKVHNPVIGHIWLITRVVAIFAIIMIAVPAFEYTESFIRTQFFTGYDIKHDDAELIYSIKCDNKTKIDDMNIQLEELLYYDNGELEIRYRTWKDAFSTSIDWSFDLSATCVKDEKGNTYFSSGGGSNGGVISKHQMFINDFPEDAEKLIIDYNYYGRKIYFEVPLEEGENTL</sequence>
<accession>A0A645C5S8</accession>
<feature type="transmembrane region" description="Helical" evidence="1">
    <location>
        <begin position="80"/>
        <end position="100"/>
    </location>
</feature>
<dbReference type="InterPro" id="IPR047928">
    <property type="entry name" value="Perm_prefix_1"/>
</dbReference>
<reference evidence="2" key="1">
    <citation type="submission" date="2019-08" db="EMBL/GenBank/DDBJ databases">
        <authorList>
            <person name="Kucharzyk K."/>
            <person name="Murdoch R.W."/>
            <person name="Higgins S."/>
            <person name="Loffler F."/>
        </authorList>
    </citation>
    <scope>NUCLEOTIDE SEQUENCE</scope>
</reference>
<protein>
    <submittedName>
        <fullName evidence="2">Uncharacterized protein</fullName>
    </submittedName>
</protein>